<protein>
    <recommendedName>
        <fullName evidence="3">RNase H type-1 domain-containing protein</fullName>
    </recommendedName>
</protein>
<evidence type="ECO:0000313" key="2">
    <source>
        <dbReference type="Proteomes" id="UP000237105"/>
    </source>
</evidence>
<keyword evidence="2" id="KW-1185">Reference proteome</keyword>
<accession>A0A2P5D483</accession>
<organism evidence="1 2">
    <name type="scientific">Parasponia andersonii</name>
    <name type="common">Sponia andersonii</name>
    <dbReference type="NCBI Taxonomy" id="3476"/>
    <lineage>
        <taxon>Eukaryota</taxon>
        <taxon>Viridiplantae</taxon>
        <taxon>Streptophyta</taxon>
        <taxon>Embryophyta</taxon>
        <taxon>Tracheophyta</taxon>
        <taxon>Spermatophyta</taxon>
        <taxon>Magnoliopsida</taxon>
        <taxon>eudicotyledons</taxon>
        <taxon>Gunneridae</taxon>
        <taxon>Pentapetalae</taxon>
        <taxon>rosids</taxon>
        <taxon>fabids</taxon>
        <taxon>Rosales</taxon>
        <taxon>Cannabaceae</taxon>
        <taxon>Parasponia</taxon>
    </lineage>
</organism>
<evidence type="ECO:0000313" key="1">
    <source>
        <dbReference type="EMBL" id="PON68055.1"/>
    </source>
</evidence>
<dbReference type="Proteomes" id="UP000237105">
    <property type="component" value="Unassembled WGS sequence"/>
</dbReference>
<proteinExistence type="predicted"/>
<evidence type="ECO:0008006" key="3">
    <source>
        <dbReference type="Google" id="ProtNLM"/>
    </source>
</evidence>
<gene>
    <name evidence="1" type="ORF">PanWU01x14_098590</name>
</gene>
<comment type="caution">
    <text evidence="1">The sequence shown here is derived from an EMBL/GenBank/DDBJ whole genome shotgun (WGS) entry which is preliminary data.</text>
</comment>
<sequence>MQVPISLNTRKHTTSRLLNNRHPGTNRREWEKPALGELKLNVDTASFDGYDFIGISGIIWDHIGSIRDHTTTVRATLTYKLARRFDPLTAELLAIREGVMFTQEARLAVDMTESDCRVQPYQLGDFHQLEWSRFFKSHY</sequence>
<reference evidence="2" key="1">
    <citation type="submission" date="2016-06" db="EMBL/GenBank/DDBJ databases">
        <title>Parallel loss of symbiosis genes in relatives of nitrogen-fixing non-legume Parasponia.</title>
        <authorList>
            <person name="Van Velzen R."/>
            <person name="Holmer R."/>
            <person name="Bu F."/>
            <person name="Rutten L."/>
            <person name="Van Zeijl A."/>
            <person name="Liu W."/>
            <person name="Santuari L."/>
            <person name="Cao Q."/>
            <person name="Sharma T."/>
            <person name="Shen D."/>
            <person name="Roswanjaya Y."/>
            <person name="Wardhani T."/>
            <person name="Kalhor M.S."/>
            <person name="Jansen J."/>
            <person name="Van den Hoogen J."/>
            <person name="Gungor B."/>
            <person name="Hartog M."/>
            <person name="Hontelez J."/>
            <person name="Verver J."/>
            <person name="Yang W.-C."/>
            <person name="Schijlen E."/>
            <person name="Repin R."/>
            <person name="Schilthuizen M."/>
            <person name="Schranz E."/>
            <person name="Heidstra R."/>
            <person name="Miyata K."/>
            <person name="Fedorova E."/>
            <person name="Kohlen W."/>
            <person name="Bisseling T."/>
            <person name="Smit S."/>
            <person name="Geurts R."/>
        </authorList>
    </citation>
    <scope>NUCLEOTIDE SEQUENCE [LARGE SCALE GENOMIC DNA]</scope>
    <source>
        <strain evidence="2">cv. WU1-14</strain>
    </source>
</reference>
<dbReference type="AlphaFoldDB" id="A0A2P5D483"/>
<dbReference type="OrthoDB" id="1906820at2759"/>
<dbReference type="EMBL" id="JXTB01000066">
    <property type="protein sequence ID" value="PON68055.1"/>
    <property type="molecule type" value="Genomic_DNA"/>
</dbReference>
<name>A0A2P5D483_PARAD</name>